<comment type="caution">
    <text evidence="2">The sequence shown here is derived from an EMBL/GenBank/DDBJ whole genome shotgun (WGS) entry which is preliminary data.</text>
</comment>
<protein>
    <submittedName>
        <fullName evidence="2">Uncharacterized protein</fullName>
    </submittedName>
</protein>
<evidence type="ECO:0000313" key="3">
    <source>
        <dbReference type="Proteomes" id="UP001138500"/>
    </source>
</evidence>
<accession>A0A9W7SZA3</accession>
<name>A0A9W7SZA3_9PEZI</name>
<dbReference type="AlphaFoldDB" id="A0A9W7SZA3"/>
<evidence type="ECO:0000313" key="2">
    <source>
        <dbReference type="EMBL" id="KAH9844587.1"/>
    </source>
</evidence>
<organism evidence="2 3">
    <name type="scientific">Teratosphaeria destructans</name>
    <dbReference type="NCBI Taxonomy" id="418781"/>
    <lineage>
        <taxon>Eukaryota</taxon>
        <taxon>Fungi</taxon>
        <taxon>Dikarya</taxon>
        <taxon>Ascomycota</taxon>
        <taxon>Pezizomycotina</taxon>
        <taxon>Dothideomycetes</taxon>
        <taxon>Dothideomycetidae</taxon>
        <taxon>Mycosphaerellales</taxon>
        <taxon>Teratosphaeriaceae</taxon>
        <taxon>Teratosphaeria</taxon>
    </lineage>
</organism>
<sequence length="62" mass="6748">MVEVKVCKKDADAAFVRRSPPSRWDIADPSFDHAVDGNASSPTSDRLDLVRPTACSGTIWSN</sequence>
<reference evidence="2 3" key="2">
    <citation type="journal article" date="2021" name="Curr. Genet.">
        <title>Genetic response to nitrogen starvation in the aggressive Eucalyptus foliar pathogen Teratosphaeria destructans.</title>
        <authorList>
            <person name="Havenga M."/>
            <person name="Wingfield B.D."/>
            <person name="Wingfield M.J."/>
            <person name="Dreyer L.L."/>
            <person name="Roets F."/>
            <person name="Aylward J."/>
        </authorList>
    </citation>
    <scope>NUCLEOTIDE SEQUENCE [LARGE SCALE GENOMIC DNA]</scope>
    <source>
        <strain evidence="2">CMW44962</strain>
    </source>
</reference>
<reference evidence="2 3" key="1">
    <citation type="journal article" date="2018" name="IMA Fungus">
        <title>IMA Genome-F 10: Nine draft genome sequences of Claviceps purpurea s.lat., including C. arundinis, C. humidiphila, and C. cf. spartinae, pseudomolecules for the pitch canker pathogen Fusarium circinatum, draft genome of Davidsoniella eucalypti, Grosmannia galeiformis, Quambalaria eucalypti, and Teratosphaeria destructans.</title>
        <authorList>
            <person name="Wingfield B.D."/>
            <person name="Liu M."/>
            <person name="Nguyen H.D."/>
            <person name="Lane F.A."/>
            <person name="Morgan S.W."/>
            <person name="De Vos L."/>
            <person name="Wilken P.M."/>
            <person name="Duong T.A."/>
            <person name="Aylward J."/>
            <person name="Coetzee M.P."/>
            <person name="Dadej K."/>
            <person name="De Beer Z.W."/>
            <person name="Findlay W."/>
            <person name="Havenga M."/>
            <person name="Kolarik M."/>
            <person name="Menzies J.G."/>
            <person name="Naidoo K."/>
            <person name="Pochopski O."/>
            <person name="Shoukouhi P."/>
            <person name="Santana Q.C."/>
            <person name="Seifert K.A."/>
            <person name="Soal N."/>
            <person name="Steenkamp E.T."/>
            <person name="Tatham C.T."/>
            <person name="van der Nest M.A."/>
            <person name="Wingfield M.J."/>
        </authorList>
    </citation>
    <scope>NUCLEOTIDE SEQUENCE [LARGE SCALE GENOMIC DNA]</scope>
    <source>
        <strain evidence="2">CMW44962</strain>
    </source>
</reference>
<gene>
    <name evidence="2" type="ORF">Tdes44962_MAKER07286</name>
</gene>
<dbReference type="EMBL" id="RIBY02000291">
    <property type="protein sequence ID" value="KAH9844587.1"/>
    <property type="molecule type" value="Genomic_DNA"/>
</dbReference>
<proteinExistence type="predicted"/>
<keyword evidence="3" id="KW-1185">Reference proteome</keyword>
<dbReference type="Proteomes" id="UP001138500">
    <property type="component" value="Unassembled WGS sequence"/>
</dbReference>
<evidence type="ECO:0000256" key="1">
    <source>
        <dbReference type="SAM" id="MobiDB-lite"/>
    </source>
</evidence>
<feature type="region of interest" description="Disordered" evidence="1">
    <location>
        <begin position="28"/>
        <end position="48"/>
    </location>
</feature>